<dbReference type="RefSeq" id="WP_034646982.1">
    <property type="nucleotide sequence ID" value="NZ_ARZX01000029.1"/>
</dbReference>
<evidence type="ECO:0000256" key="5">
    <source>
        <dbReference type="ARBA" id="ARBA00022989"/>
    </source>
</evidence>
<evidence type="ECO:0000256" key="2">
    <source>
        <dbReference type="ARBA" id="ARBA00022676"/>
    </source>
</evidence>
<reference evidence="9 10" key="1">
    <citation type="journal article" date="2014" name="Genome Announc.">
        <title>Draft Genome Sequence of the Carrageenan-Degrading Bacterium Cellulophaga sp. Strain KL-A, Isolated from Decaying Marine Algae.</title>
        <authorList>
            <person name="Shan D."/>
            <person name="Ying J."/>
            <person name="Li X."/>
            <person name="Gao Z."/>
            <person name="Wei G."/>
            <person name="Shao Z."/>
        </authorList>
    </citation>
    <scope>NUCLEOTIDE SEQUENCE [LARGE SCALE GENOMIC DNA]</scope>
    <source>
        <strain evidence="9 10">KL-A</strain>
    </source>
</reference>
<sequence length="459" mass="53287">MQVKILSYYRLHKIPILLALASILFYYTFAYHLVRTDFVKLITLATALFFICYKLIQFEKWNFKFLLTAGILFRLVFLCVEPMLSQDFNRFIWDGELVLQGLNPYLQTPDTIVELGKISINNAAHLYASMGEISAKNFSNYPPLNQLIFALAAFFSGKSMVGGIITMRIIILLADIGVVYFGRKLLTHLNLSSHLVFWYFLNPLVVIELTGNLHFEGVMLFFFIWSMYLLSQKKYLLAAPILALSIAVKLVPLMFLPLFIRHLGIKKAVPFYVIIGTTILVLLFPFYSPEFINNYATTIGLWFNNFEFNASIYNIIKKVAEANGSRDWETIKAFGKISPYVTIAMVLLFSFLRNNKTITNLFTSMLWVLTIYYFISTTIHPWYIIFLVLLSIFTKFRYAILWSAAVFLSYWAYSNPDFKEHLGILTIEYIAIFSFIIYEILRLKRQNLLYQKKETSKLG</sequence>
<feature type="transmembrane region" description="Helical" evidence="8">
    <location>
        <begin position="38"/>
        <end position="56"/>
    </location>
</feature>
<keyword evidence="10" id="KW-1185">Reference proteome</keyword>
<comment type="caution">
    <text evidence="9">The sequence shown here is derived from an EMBL/GenBank/DDBJ whole genome shotgun (WGS) entry which is preliminary data.</text>
</comment>
<feature type="transmembrane region" description="Helical" evidence="8">
    <location>
        <begin position="12"/>
        <end position="32"/>
    </location>
</feature>
<gene>
    <name evidence="9" type="ORF">KLA_16010</name>
</gene>
<dbReference type="InterPro" id="IPR049829">
    <property type="entry name" value="MptA/B-like"/>
</dbReference>
<dbReference type="Pfam" id="PF26314">
    <property type="entry name" value="MptA_B_family"/>
    <property type="match status" value="1"/>
</dbReference>
<proteinExistence type="inferred from homology"/>
<feature type="transmembrane region" description="Helical" evidence="8">
    <location>
        <begin position="268"/>
        <end position="287"/>
    </location>
</feature>
<evidence type="ECO:0000256" key="7">
    <source>
        <dbReference type="ARBA" id="ARBA00043987"/>
    </source>
</evidence>
<feature type="transmembrane region" description="Helical" evidence="8">
    <location>
        <begin position="422"/>
        <end position="441"/>
    </location>
</feature>
<feature type="transmembrane region" description="Helical" evidence="8">
    <location>
        <begin position="382"/>
        <end position="410"/>
    </location>
</feature>
<evidence type="ECO:0000256" key="3">
    <source>
        <dbReference type="ARBA" id="ARBA00022679"/>
    </source>
</evidence>
<dbReference type="EMBL" id="ARZX01000029">
    <property type="protein sequence ID" value="EWH11104.1"/>
    <property type="molecule type" value="Genomic_DNA"/>
</dbReference>
<keyword evidence="2" id="KW-0328">Glycosyltransferase</keyword>
<dbReference type="NCBIfam" id="NF038066">
    <property type="entry name" value="MptB"/>
    <property type="match status" value="1"/>
</dbReference>
<evidence type="ECO:0008006" key="11">
    <source>
        <dbReference type="Google" id="ProtNLM"/>
    </source>
</evidence>
<keyword evidence="4 8" id="KW-0812">Transmembrane</keyword>
<name>A0ABP3B4J6_9FLAO</name>
<protein>
    <recommendedName>
        <fullName evidence="11">Mannosyltransferase</fullName>
    </recommendedName>
</protein>
<comment type="similarity">
    <text evidence="7">Belongs to the MptA/B family.</text>
</comment>
<dbReference type="Proteomes" id="UP000019275">
    <property type="component" value="Unassembled WGS sequence"/>
</dbReference>
<evidence type="ECO:0000256" key="1">
    <source>
        <dbReference type="ARBA" id="ARBA00004141"/>
    </source>
</evidence>
<feature type="transmembrane region" description="Helical" evidence="8">
    <location>
        <begin position="147"/>
        <end position="173"/>
    </location>
</feature>
<evidence type="ECO:0000256" key="8">
    <source>
        <dbReference type="SAM" id="Phobius"/>
    </source>
</evidence>
<evidence type="ECO:0000313" key="9">
    <source>
        <dbReference type="EMBL" id="EWH11104.1"/>
    </source>
</evidence>
<evidence type="ECO:0000256" key="6">
    <source>
        <dbReference type="ARBA" id="ARBA00023136"/>
    </source>
</evidence>
<accession>A0ABP3B4J6</accession>
<evidence type="ECO:0000256" key="4">
    <source>
        <dbReference type="ARBA" id="ARBA00022692"/>
    </source>
</evidence>
<feature type="transmembrane region" description="Helical" evidence="8">
    <location>
        <begin position="237"/>
        <end position="256"/>
    </location>
</feature>
<evidence type="ECO:0000313" key="10">
    <source>
        <dbReference type="Proteomes" id="UP000019275"/>
    </source>
</evidence>
<organism evidence="9 10">
    <name type="scientific">Cellulophaga geojensis KL-A</name>
    <dbReference type="NCBI Taxonomy" id="1328323"/>
    <lineage>
        <taxon>Bacteria</taxon>
        <taxon>Pseudomonadati</taxon>
        <taxon>Bacteroidota</taxon>
        <taxon>Flavobacteriia</taxon>
        <taxon>Flavobacteriales</taxon>
        <taxon>Flavobacteriaceae</taxon>
        <taxon>Cellulophaga</taxon>
    </lineage>
</organism>
<comment type="subcellular location">
    <subcellularLocation>
        <location evidence="1">Membrane</location>
        <topology evidence="1">Multi-pass membrane protein</topology>
    </subcellularLocation>
</comment>
<feature type="transmembrane region" description="Helical" evidence="8">
    <location>
        <begin position="63"/>
        <end position="84"/>
    </location>
</feature>
<keyword evidence="3" id="KW-0808">Transferase</keyword>
<feature type="transmembrane region" description="Helical" evidence="8">
    <location>
        <begin position="333"/>
        <end position="352"/>
    </location>
</feature>
<keyword evidence="5 8" id="KW-1133">Transmembrane helix</keyword>
<keyword evidence="6 8" id="KW-0472">Membrane</keyword>